<keyword evidence="7 9" id="KW-0234">DNA repair</keyword>
<dbReference type="NCBIfam" id="TIGR00634">
    <property type="entry name" value="recN"/>
    <property type="match status" value="1"/>
</dbReference>
<evidence type="ECO:0000313" key="13">
    <source>
        <dbReference type="Proteomes" id="UP000008701"/>
    </source>
</evidence>
<dbReference type="GO" id="GO:0006281">
    <property type="term" value="P:DNA repair"/>
    <property type="evidence" value="ECO:0007669"/>
    <property type="project" value="UniProtKB-KW"/>
</dbReference>
<dbReference type="HOGENOM" id="CLU_018297_3_1_10"/>
<feature type="domain" description="RecF/RecN/SMC N-terminal" evidence="11">
    <location>
        <begin position="2"/>
        <end position="516"/>
    </location>
</feature>
<dbReference type="PANTHER" id="PTHR11059">
    <property type="entry name" value="DNA REPAIR PROTEIN RECN"/>
    <property type="match status" value="1"/>
</dbReference>
<evidence type="ECO:0000313" key="12">
    <source>
        <dbReference type="EMBL" id="ABL64632.1"/>
    </source>
</evidence>
<dbReference type="GO" id="GO:0006310">
    <property type="term" value="P:DNA recombination"/>
    <property type="evidence" value="ECO:0007669"/>
    <property type="project" value="InterPro"/>
</dbReference>
<evidence type="ECO:0000256" key="2">
    <source>
        <dbReference type="ARBA" id="ARBA00009441"/>
    </source>
</evidence>
<dbReference type="GO" id="GO:0009432">
    <property type="term" value="P:SOS response"/>
    <property type="evidence" value="ECO:0007669"/>
    <property type="project" value="TreeGrafter"/>
</dbReference>
<evidence type="ECO:0000256" key="4">
    <source>
        <dbReference type="ARBA" id="ARBA00022741"/>
    </source>
</evidence>
<keyword evidence="5 9" id="KW-0227">DNA damage</keyword>
<dbReference type="CDD" id="cd03241">
    <property type="entry name" value="ABC_RecN"/>
    <property type="match status" value="2"/>
</dbReference>
<dbReference type="EMBL" id="CP000492">
    <property type="protein sequence ID" value="ABL64632.1"/>
    <property type="molecule type" value="Genomic_DNA"/>
</dbReference>
<evidence type="ECO:0000256" key="3">
    <source>
        <dbReference type="ARBA" id="ARBA00021315"/>
    </source>
</evidence>
<keyword evidence="10" id="KW-0175">Coiled coil</keyword>
<dbReference type="GO" id="GO:0043590">
    <property type="term" value="C:bacterial nucleoid"/>
    <property type="evidence" value="ECO:0007669"/>
    <property type="project" value="TreeGrafter"/>
</dbReference>
<dbReference type="InterPro" id="IPR003395">
    <property type="entry name" value="RecF/RecN/SMC_N"/>
</dbReference>
<dbReference type="GO" id="GO:0005524">
    <property type="term" value="F:ATP binding"/>
    <property type="evidence" value="ECO:0007669"/>
    <property type="project" value="UniProtKB-KW"/>
</dbReference>
<evidence type="ECO:0000256" key="1">
    <source>
        <dbReference type="ARBA" id="ARBA00003618"/>
    </source>
</evidence>
<dbReference type="PANTHER" id="PTHR11059:SF0">
    <property type="entry name" value="DNA REPAIR PROTEIN RECN"/>
    <property type="match status" value="1"/>
</dbReference>
<evidence type="ECO:0000256" key="5">
    <source>
        <dbReference type="ARBA" id="ARBA00022763"/>
    </source>
</evidence>
<keyword evidence="6" id="KW-0067">ATP-binding</keyword>
<organism evidence="12 13">
    <name type="scientific">Chlorobium phaeobacteroides (strain DSM 266 / SMG 266 / 2430)</name>
    <dbReference type="NCBI Taxonomy" id="290317"/>
    <lineage>
        <taxon>Bacteria</taxon>
        <taxon>Pseudomonadati</taxon>
        <taxon>Chlorobiota</taxon>
        <taxon>Chlorobiia</taxon>
        <taxon>Chlorobiales</taxon>
        <taxon>Chlorobiaceae</taxon>
        <taxon>Chlorobium/Pelodictyon group</taxon>
        <taxon>Chlorobium</taxon>
    </lineage>
</organism>
<comment type="similarity">
    <text evidence="2 9">Belongs to the RecN family.</text>
</comment>
<dbReference type="SUPFAM" id="SSF52540">
    <property type="entry name" value="P-loop containing nucleoside triphosphate hydrolases"/>
    <property type="match status" value="2"/>
</dbReference>
<dbReference type="InterPro" id="IPR004604">
    <property type="entry name" value="DNA_recomb/repair_RecN"/>
</dbReference>
<dbReference type="AlphaFoldDB" id="A1BE05"/>
<dbReference type="KEGG" id="cph:Cpha266_0576"/>
<dbReference type="OrthoDB" id="9806954at2"/>
<feature type="coiled-coil region" evidence="10">
    <location>
        <begin position="283"/>
        <end position="313"/>
    </location>
</feature>
<dbReference type="STRING" id="290317.Cpha266_0576"/>
<feature type="coiled-coil region" evidence="10">
    <location>
        <begin position="159"/>
        <end position="186"/>
    </location>
</feature>
<proteinExistence type="inferred from homology"/>
<evidence type="ECO:0000256" key="8">
    <source>
        <dbReference type="ARBA" id="ARBA00033408"/>
    </source>
</evidence>
<protein>
    <recommendedName>
        <fullName evidence="3 9">DNA repair protein RecN</fullName>
    </recommendedName>
    <alternativeName>
        <fullName evidence="8 9">Recombination protein N</fullName>
    </alternativeName>
</protein>
<dbReference type="InterPro" id="IPR027417">
    <property type="entry name" value="P-loop_NTPase"/>
</dbReference>
<keyword evidence="4" id="KW-0547">Nucleotide-binding</keyword>
<reference evidence="12 13" key="1">
    <citation type="submission" date="2006-12" db="EMBL/GenBank/DDBJ databases">
        <title>Complete sequence of Chlorobium phaeobacteroides DSM 266.</title>
        <authorList>
            <consortium name="US DOE Joint Genome Institute"/>
            <person name="Copeland A."/>
            <person name="Lucas S."/>
            <person name="Lapidus A."/>
            <person name="Barry K."/>
            <person name="Detter J.C."/>
            <person name="Glavina del Rio T."/>
            <person name="Hammon N."/>
            <person name="Israni S."/>
            <person name="Pitluck S."/>
            <person name="Goltsman E."/>
            <person name="Schmutz J."/>
            <person name="Larimer F."/>
            <person name="Land M."/>
            <person name="Hauser L."/>
            <person name="Mikhailova N."/>
            <person name="Li T."/>
            <person name="Overmann J."/>
            <person name="Bryant D.A."/>
            <person name="Richardson P."/>
        </authorList>
    </citation>
    <scope>NUCLEOTIDE SEQUENCE [LARGE SCALE GENOMIC DNA]</scope>
    <source>
        <strain evidence="12 13">DSM 266</strain>
    </source>
</reference>
<dbReference type="FunFam" id="3.40.50.300:FF:000319">
    <property type="entry name" value="DNA repair protein RecN"/>
    <property type="match status" value="1"/>
</dbReference>
<name>A1BE05_CHLPD</name>
<keyword evidence="13" id="KW-1185">Reference proteome</keyword>
<dbReference type="Proteomes" id="UP000008701">
    <property type="component" value="Chromosome"/>
</dbReference>
<accession>A1BE05</accession>
<evidence type="ECO:0000256" key="9">
    <source>
        <dbReference type="PIRNR" id="PIRNR003128"/>
    </source>
</evidence>
<dbReference type="RefSeq" id="WP_011744465.1">
    <property type="nucleotide sequence ID" value="NC_008639.1"/>
</dbReference>
<evidence type="ECO:0000256" key="6">
    <source>
        <dbReference type="ARBA" id="ARBA00022840"/>
    </source>
</evidence>
<evidence type="ECO:0000256" key="10">
    <source>
        <dbReference type="SAM" id="Coils"/>
    </source>
</evidence>
<evidence type="ECO:0000256" key="7">
    <source>
        <dbReference type="ARBA" id="ARBA00023204"/>
    </source>
</evidence>
<comment type="function">
    <text evidence="1 9">May be involved in recombinational repair of damaged DNA.</text>
</comment>
<gene>
    <name evidence="12" type="ordered locus">Cpha266_0576</name>
</gene>
<evidence type="ECO:0000259" key="11">
    <source>
        <dbReference type="Pfam" id="PF02463"/>
    </source>
</evidence>
<dbReference type="PIRSF" id="PIRSF003128">
    <property type="entry name" value="RecN"/>
    <property type="match status" value="1"/>
</dbReference>
<dbReference type="Gene3D" id="3.40.50.300">
    <property type="entry name" value="P-loop containing nucleotide triphosphate hydrolases"/>
    <property type="match status" value="2"/>
</dbReference>
<sequence length="568" mass="62334">MVTTLYVRDFALIAELTVSFAPGLTIITGETGAGKSILIGALSLVLGERASVDLVRSGANKAIIEAVLKNLPLQKISPILIGAAIDISDEMILRREISASGQSRCYINDTPCTVTLLKQIGELLIDLHGQHEHQLLLRTDTHEAMLDSYAQTGSEVSAYKETLKRVATLKKQLTLLQKKAVETKENKDLLTYQLNEINALELKAGEPEAIDKEIILLENAETLFSLCSGLCTELYDKDQSAYSAITTSVHILEKLALIDPQFESHLEENRTAASIIEELYHFSRRYTTQVEFNQEKLDELRQRQMQLHRAQKKYGKTLDELIVFREELLARLAMEETIDDEISLILEEIALEKTTLSIRAQTLSSKRQASAQKLERIIRKELGELGIPNAFFKISIIHEEHPDGEITLAGKNFIACSGGYDRIEFLVSANPGEKPKPLVKVASGGEISRIMLALKSALAASTDLPVLVFDEIDTGISGSVAAAVARSLKRLSKLHQIIAITHLPQIAAMADLHLSASKSVQQERTVTEVTALHGDARLHALASLVSGKQLSPSSLKLAGELLEGAKSV</sequence>
<dbReference type="eggNOG" id="COG0497">
    <property type="taxonomic scope" value="Bacteria"/>
</dbReference>
<dbReference type="Pfam" id="PF02463">
    <property type="entry name" value="SMC_N"/>
    <property type="match status" value="1"/>
</dbReference>